<gene>
    <name evidence="10" type="primary">hisE</name>
    <name evidence="11" type="ORF">GP473_04310</name>
</gene>
<dbReference type="HAMAP" id="MF_01020">
    <property type="entry name" value="HisE"/>
    <property type="match status" value="1"/>
</dbReference>
<comment type="pathway">
    <text evidence="2 10">Amino-acid biosynthesis; L-histidine biosynthesis; L-histidine from 5-phospho-alpha-D-ribose 1-diphosphate: step 2/9.</text>
</comment>
<keyword evidence="12" id="KW-1185">Reference proteome</keyword>
<evidence type="ECO:0000256" key="3">
    <source>
        <dbReference type="ARBA" id="ARBA00012414"/>
    </source>
</evidence>
<evidence type="ECO:0000256" key="5">
    <source>
        <dbReference type="ARBA" id="ARBA00022605"/>
    </source>
</evidence>
<evidence type="ECO:0000256" key="1">
    <source>
        <dbReference type="ARBA" id="ARBA00001460"/>
    </source>
</evidence>
<dbReference type="InterPro" id="IPR023198">
    <property type="entry name" value="PGP-like_dom2"/>
</dbReference>
<evidence type="ECO:0000256" key="9">
    <source>
        <dbReference type="ARBA" id="ARBA00023102"/>
    </source>
</evidence>
<dbReference type="PROSITE" id="PS01228">
    <property type="entry name" value="COF_1"/>
    <property type="match status" value="1"/>
</dbReference>
<dbReference type="EMBL" id="CP046883">
    <property type="protein sequence ID" value="QNH96928.1"/>
    <property type="molecule type" value="Genomic_DNA"/>
</dbReference>
<keyword evidence="8 10" id="KW-0067">ATP-binding</keyword>
<dbReference type="SFLD" id="SFLDS00003">
    <property type="entry name" value="Haloacid_Dehalogenase"/>
    <property type="match status" value="1"/>
</dbReference>
<comment type="subcellular location">
    <subcellularLocation>
        <location evidence="10">Cytoplasm</location>
    </subcellularLocation>
</comment>
<dbReference type="GO" id="GO:0005737">
    <property type="term" value="C:cytoplasm"/>
    <property type="evidence" value="ECO:0007669"/>
    <property type="project" value="UniProtKB-SubCell"/>
</dbReference>
<dbReference type="SFLD" id="SFLDG01129">
    <property type="entry name" value="C1.5:_HAD__Beta-PGM__Phosphata"/>
    <property type="match status" value="1"/>
</dbReference>
<dbReference type="Pfam" id="PF13419">
    <property type="entry name" value="HAD_2"/>
    <property type="match status" value="1"/>
</dbReference>
<dbReference type="Gene3D" id="1.10.150.240">
    <property type="entry name" value="Putative phosphatase, domain 2"/>
    <property type="match status" value="1"/>
</dbReference>
<evidence type="ECO:0000313" key="12">
    <source>
        <dbReference type="Proteomes" id="UP000515275"/>
    </source>
</evidence>
<keyword evidence="7 10" id="KW-0378">Hydrolase</keyword>
<dbReference type="InterPro" id="IPR021130">
    <property type="entry name" value="PRib-ATP_PPHydrolase-like"/>
</dbReference>
<dbReference type="NCBIfam" id="TIGR03188">
    <property type="entry name" value="histidine_hisI"/>
    <property type="match status" value="1"/>
</dbReference>
<dbReference type="PANTHER" id="PTHR18901">
    <property type="entry name" value="2-DEOXYGLUCOSE-6-PHOSPHATE PHOSPHATASE 2"/>
    <property type="match status" value="1"/>
</dbReference>
<keyword evidence="10" id="KW-0963">Cytoplasm</keyword>
<keyword evidence="9 10" id="KW-0368">Histidine biosynthesis</keyword>
<evidence type="ECO:0000256" key="2">
    <source>
        <dbReference type="ARBA" id="ARBA00005204"/>
    </source>
</evidence>
<dbReference type="Gene3D" id="3.40.50.1000">
    <property type="entry name" value="HAD superfamily/HAD-like"/>
    <property type="match status" value="1"/>
</dbReference>
<dbReference type="SUPFAM" id="SSF101386">
    <property type="entry name" value="all-alpha NTP pyrophosphatases"/>
    <property type="match status" value="1"/>
</dbReference>
<accession>A0A7G7YR08</accession>
<dbReference type="PANTHER" id="PTHR18901:SF38">
    <property type="entry name" value="PSEUDOURIDINE-5'-PHOSPHATASE"/>
    <property type="match status" value="1"/>
</dbReference>
<dbReference type="InterPro" id="IPR008179">
    <property type="entry name" value="HisE"/>
</dbReference>
<dbReference type="InterPro" id="IPR023214">
    <property type="entry name" value="HAD_sf"/>
</dbReference>
<dbReference type="CDD" id="cd07505">
    <property type="entry name" value="HAD_BPGM-like"/>
    <property type="match status" value="1"/>
</dbReference>
<evidence type="ECO:0000256" key="10">
    <source>
        <dbReference type="HAMAP-Rule" id="MF_01020"/>
    </source>
</evidence>
<dbReference type="Pfam" id="PF01503">
    <property type="entry name" value="PRA-PH"/>
    <property type="match status" value="1"/>
</dbReference>
<proteinExistence type="inferred from homology"/>
<dbReference type="NCBIfam" id="NF001610">
    <property type="entry name" value="PRK00400.1-1"/>
    <property type="match status" value="1"/>
</dbReference>
<dbReference type="SUPFAM" id="SSF56784">
    <property type="entry name" value="HAD-like"/>
    <property type="match status" value="1"/>
</dbReference>
<dbReference type="GO" id="GO:0005524">
    <property type="term" value="F:ATP binding"/>
    <property type="evidence" value="ECO:0007669"/>
    <property type="project" value="UniProtKB-KW"/>
</dbReference>
<name>A0A7G7YR08_9CORY</name>
<organism evidence="11 12">
    <name type="scientific">Corynebacterium anserum</name>
    <dbReference type="NCBI Taxonomy" id="2684406"/>
    <lineage>
        <taxon>Bacteria</taxon>
        <taxon>Bacillati</taxon>
        <taxon>Actinomycetota</taxon>
        <taxon>Actinomycetes</taxon>
        <taxon>Mycobacteriales</taxon>
        <taxon>Corynebacteriaceae</taxon>
        <taxon>Corynebacterium</taxon>
    </lineage>
</organism>
<dbReference type="InterPro" id="IPR036412">
    <property type="entry name" value="HAD-like_sf"/>
</dbReference>
<evidence type="ECO:0000313" key="11">
    <source>
        <dbReference type="EMBL" id="QNH96928.1"/>
    </source>
</evidence>
<comment type="catalytic activity">
    <reaction evidence="1 10">
        <text>1-(5-phospho-beta-D-ribosyl)-ATP + H2O = 1-(5-phospho-beta-D-ribosyl)-5'-AMP + diphosphate + H(+)</text>
        <dbReference type="Rhea" id="RHEA:22828"/>
        <dbReference type="ChEBI" id="CHEBI:15377"/>
        <dbReference type="ChEBI" id="CHEBI:15378"/>
        <dbReference type="ChEBI" id="CHEBI:33019"/>
        <dbReference type="ChEBI" id="CHEBI:59457"/>
        <dbReference type="ChEBI" id="CHEBI:73183"/>
        <dbReference type="EC" id="3.6.1.31"/>
    </reaction>
</comment>
<dbReference type="NCBIfam" id="TIGR01509">
    <property type="entry name" value="HAD-SF-IA-v3"/>
    <property type="match status" value="1"/>
</dbReference>
<dbReference type="Gene3D" id="1.10.287.1080">
    <property type="entry name" value="MazG-like"/>
    <property type="match status" value="1"/>
</dbReference>
<evidence type="ECO:0000256" key="7">
    <source>
        <dbReference type="ARBA" id="ARBA00022801"/>
    </source>
</evidence>
<dbReference type="InterPro" id="IPR041492">
    <property type="entry name" value="HAD_2"/>
</dbReference>
<dbReference type="GO" id="GO:0004636">
    <property type="term" value="F:phosphoribosyl-ATP diphosphatase activity"/>
    <property type="evidence" value="ECO:0007669"/>
    <property type="project" value="UniProtKB-UniRule"/>
</dbReference>
<dbReference type="AlphaFoldDB" id="A0A7G7YR08"/>
<dbReference type="CDD" id="cd11547">
    <property type="entry name" value="NTP-PPase_HisE"/>
    <property type="match status" value="1"/>
</dbReference>
<dbReference type="GO" id="GO:0000105">
    <property type="term" value="P:L-histidine biosynthetic process"/>
    <property type="evidence" value="ECO:0007669"/>
    <property type="project" value="UniProtKB-UniRule"/>
</dbReference>
<reference evidence="11 12" key="1">
    <citation type="submission" date="2019-12" db="EMBL/GenBank/DDBJ databases">
        <title>Corynebacterium sp. nov., isolated from feces of the Anser Albifrons in China.</title>
        <authorList>
            <person name="Liu Q."/>
        </authorList>
    </citation>
    <scope>NUCLEOTIDE SEQUENCE [LARGE SCALE GENOMIC DNA]</scope>
    <source>
        <strain evidence="11 12">23H37-10</strain>
    </source>
</reference>
<keyword evidence="6 10" id="KW-0547">Nucleotide-binding</keyword>
<keyword evidence="5 10" id="KW-0028">Amino-acid biosynthesis</keyword>
<sequence length="334" mass="36422">MKAILWDMDGTLVNTEHLWGQATYGMARAMGRELTPEVRAETIGGTMPGTIRICARFAGLPIDDAMIATWTLWMRETMCELLSAGISFRPQVPQLLAEAQAAGIPMALVTNTTRYLTDVALTSMEKVIGKNAFAFTLCGDEVCAGKPSPEIYLEASRRLGFSPDECLVIEDSGNGMRAAHAAGCRVLGVPVEENTVVPESVTTLSDLYPQHTDLTNFTVADLELIYEQLGQSGKTPTGRGTIDGVSESKNFDSLFAELQKKAADRPEGSGTVRALDNGVHFQGKKIVEEAGEVWLAAEYQSDDELAEEISQLIYWLQVVMVGRGLTPEDIYRHL</sequence>
<dbReference type="PRINTS" id="PR00413">
    <property type="entry name" value="HADHALOGNASE"/>
</dbReference>
<comment type="similarity">
    <text evidence="10">Belongs to the PRA-PH family.</text>
</comment>
<dbReference type="EC" id="3.6.1.31" evidence="3 10"/>
<evidence type="ECO:0000256" key="6">
    <source>
        <dbReference type="ARBA" id="ARBA00022741"/>
    </source>
</evidence>
<protein>
    <recommendedName>
        <fullName evidence="4 10">Phosphoribosyl-ATP pyrophosphatase</fullName>
        <shortName evidence="10">PRA-PH</shortName>
        <ecNumber evidence="3 10">3.6.1.31</ecNumber>
    </recommendedName>
</protein>
<evidence type="ECO:0000256" key="4">
    <source>
        <dbReference type="ARBA" id="ARBA00013336"/>
    </source>
</evidence>
<evidence type="ECO:0000256" key="8">
    <source>
        <dbReference type="ARBA" id="ARBA00022840"/>
    </source>
</evidence>
<dbReference type="InterPro" id="IPR006439">
    <property type="entry name" value="HAD-SF_hydro_IA"/>
</dbReference>
<dbReference type="UniPathway" id="UPA00031">
    <property type="reaction ID" value="UER00007"/>
</dbReference>
<dbReference type="Proteomes" id="UP000515275">
    <property type="component" value="Chromosome"/>
</dbReference>
<dbReference type="KEGG" id="cans:GP473_04310"/>